<dbReference type="OMA" id="RRITMVF"/>
<keyword evidence="3" id="KW-1185">Reference proteome</keyword>
<dbReference type="Proteomes" id="UP000756132">
    <property type="component" value="Chromosome 2"/>
</dbReference>
<sequence>MSAPYLISRVIDPIFAVSVGIIAAVVRINREEKEKGRTTEQTIESLRRRITMVFDSDAPERPATEKSD</sequence>
<proteinExistence type="predicted"/>
<dbReference type="Pfam" id="PF11654">
    <property type="entry name" value="NCE101"/>
    <property type="match status" value="1"/>
</dbReference>
<evidence type="ECO:0000256" key="1">
    <source>
        <dbReference type="SAM" id="Phobius"/>
    </source>
</evidence>
<reference evidence="2" key="1">
    <citation type="submission" date="2021-12" db="EMBL/GenBank/DDBJ databases">
        <authorList>
            <person name="Zaccaron A."/>
            <person name="Stergiopoulos I."/>
        </authorList>
    </citation>
    <scope>NUCLEOTIDE SEQUENCE</scope>
    <source>
        <strain evidence="2">Race5_Kim</strain>
    </source>
</reference>
<dbReference type="GO" id="GO:0009306">
    <property type="term" value="P:protein secretion"/>
    <property type="evidence" value="ECO:0007669"/>
    <property type="project" value="InterPro"/>
</dbReference>
<dbReference type="OrthoDB" id="2155101at2759"/>
<dbReference type="GeneID" id="71983181"/>
<dbReference type="KEGG" id="ffu:CLAFUR5_03303"/>
<evidence type="ECO:0000313" key="2">
    <source>
        <dbReference type="EMBL" id="UJO14041.1"/>
    </source>
</evidence>
<dbReference type="EMBL" id="CP090164">
    <property type="protein sequence ID" value="UJO14041.1"/>
    <property type="molecule type" value="Genomic_DNA"/>
</dbReference>
<organism evidence="2 3">
    <name type="scientific">Passalora fulva</name>
    <name type="common">Tomato leaf mold</name>
    <name type="synonym">Cladosporium fulvum</name>
    <dbReference type="NCBI Taxonomy" id="5499"/>
    <lineage>
        <taxon>Eukaryota</taxon>
        <taxon>Fungi</taxon>
        <taxon>Dikarya</taxon>
        <taxon>Ascomycota</taxon>
        <taxon>Pezizomycotina</taxon>
        <taxon>Dothideomycetes</taxon>
        <taxon>Dothideomycetidae</taxon>
        <taxon>Mycosphaerellales</taxon>
        <taxon>Mycosphaerellaceae</taxon>
        <taxon>Fulvia</taxon>
    </lineage>
</organism>
<name>A0A9Q8P5L8_PASFU</name>
<gene>
    <name evidence="2" type="ORF">CLAFUR5_03303</name>
</gene>
<keyword evidence="1" id="KW-1133">Transmembrane helix</keyword>
<dbReference type="InterPro" id="IPR024242">
    <property type="entry name" value="NCE101"/>
</dbReference>
<keyword evidence="1" id="KW-0812">Transmembrane</keyword>
<dbReference type="RefSeq" id="XP_047758407.1">
    <property type="nucleotide sequence ID" value="XM_047902451.1"/>
</dbReference>
<reference evidence="2" key="2">
    <citation type="journal article" date="2022" name="Microb. Genom.">
        <title>A chromosome-scale genome assembly of the tomato pathogen Cladosporium fulvum reveals a compartmentalized genome architecture and the presence of a dispensable chromosome.</title>
        <authorList>
            <person name="Zaccaron A.Z."/>
            <person name="Chen L.H."/>
            <person name="Samaras A."/>
            <person name="Stergiopoulos I."/>
        </authorList>
    </citation>
    <scope>NUCLEOTIDE SEQUENCE</scope>
    <source>
        <strain evidence="2">Race5_Kim</strain>
    </source>
</reference>
<feature type="transmembrane region" description="Helical" evidence="1">
    <location>
        <begin position="6"/>
        <end position="28"/>
    </location>
</feature>
<evidence type="ECO:0000313" key="3">
    <source>
        <dbReference type="Proteomes" id="UP000756132"/>
    </source>
</evidence>
<dbReference type="AlphaFoldDB" id="A0A9Q8P5L8"/>
<accession>A0A9Q8P5L8</accession>
<keyword evidence="1" id="KW-0472">Membrane</keyword>
<protein>
    <submittedName>
        <fullName evidence="2">Uncharacterized protein</fullName>
    </submittedName>
</protein>